<reference evidence="2" key="1">
    <citation type="submission" date="2023-06" db="EMBL/GenBank/DDBJ databases">
        <title>Robiginitalea aurantiacus sp. nov. and Algoriphagus sediminis sp. nov., isolated from coastal sediment.</title>
        <authorList>
            <person name="Zhou Z.Y."/>
            <person name="An J."/>
            <person name="Jia Y.W."/>
            <person name="Du Z.J."/>
        </authorList>
    </citation>
    <scope>NUCLEOTIDE SEQUENCE</scope>
    <source>
        <strain evidence="2">M39</strain>
    </source>
</reference>
<dbReference type="PANTHER" id="PTHR36114">
    <property type="entry name" value="16.7 KDA PROTEIN IN WHIE LOCUS"/>
    <property type="match status" value="1"/>
</dbReference>
<dbReference type="InterPro" id="IPR011051">
    <property type="entry name" value="RmlC_Cupin_sf"/>
</dbReference>
<name>A0ABT7WBS2_9FLAO</name>
<proteinExistence type="predicted"/>
<dbReference type="Proteomes" id="UP001174839">
    <property type="component" value="Unassembled WGS sequence"/>
</dbReference>
<accession>A0ABT7WBS2</accession>
<dbReference type="Pfam" id="PF07883">
    <property type="entry name" value="Cupin_2"/>
    <property type="match status" value="1"/>
</dbReference>
<dbReference type="InterPro" id="IPR014710">
    <property type="entry name" value="RmlC-like_jellyroll"/>
</dbReference>
<dbReference type="InterPro" id="IPR052044">
    <property type="entry name" value="PKS_Associated_Protein"/>
</dbReference>
<organism evidence="2 3">
    <name type="scientific">Robiginitalea aurantiaca</name>
    <dbReference type="NCBI Taxonomy" id="3056915"/>
    <lineage>
        <taxon>Bacteria</taxon>
        <taxon>Pseudomonadati</taxon>
        <taxon>Bacteroidota</taxon>
        <taxon>Flavobacteriia</taxon>
        <taxon>Flavobacteriales</taxon>
        <taxon>Flavobacteriaceae</taxon>
        <taxon>Robiginitalea</taxon>
    </lineage>
</organism>
<feature type="domain" description="Cupin type-2" evidence="1">
    <location>
        <begin position="40"/>
        <end position="96"/>
    </location>
</feature>
<keyword evidence="3" id="KW-1185">Reference proteome</keyword>
<gene>
    <name evidence="2" type="ORF">QU605_02710</name>
</gene>
<dbReference type="SUPFAM" id="SSF51182">
    <property type="entry name" value="RmlC-like cupins"/>
    <property type="match status" value="1"/>
</dbReference>
<evidence type="ECO:0000313" key="2">
    <source>
        <dbReference type="EMBL" id="MDM9630364.1"/>
    </source>
</evidence>
<evidence type="ECO:0000259" key="1">
    <source>
        <dbReference type="Pfam" id="PF07883"/>
    </source>
</evidence>
<dbReference type="Gene3D" id="2.60.120.10">
    <property type="entry name" value="Jelly Rolls"/>
    <property type="match status" value="1"/>
</dbReference>
<evidence type="ECO:0000313" key="3">
    <source>
        <dbReference type="Proteomes" id="UP001174839"/>
    </source>
</evidence>
<sequence length="121" mass="13778">MEIEKVNINEKLGLFSAYWSPKIIGELNGQFVKIAKFKGEFMMHKHPGEDELFYVIEGELFIELISETLHLKKGEFVIIPKGTDHKPYAPEEACVLLFEPASTSNTGDSKNHLTIKDLDRI</sequence>
<dbReference type="EMBL" id="JAUDUY010000001">
    <property type="protein sequence ID" value="MDM9630364.1"/>
    <property type="molecule type" value="Genomic_DNA"/>
</dbReference>
<dbReference type="RefSeq" id="WP_289723722.1">
    <property type="nucleotide sequence ID" value="NZ_JAUDUY010000001.1"/>
</dbReference>
<dbReference type="PANTHER" id="PTHR36114:SF1">
    <property type="entry name" value="16.7 KDA PROTEIN IN WHIE LOCUS"/>
    <property type="match status" value="1"/>
</dbReference>
<protein>
    <submittedName>
        <fullName evidence="2">Cupin domain-containing protein</fullName>
    </submittedName>
</protein>
<dbReference type="CDD" id="cd02226">
    <property type="entry name" value="cupin_YdbB-like"/>
    <property type="match status" value="1"/>
</dbReference>
<comment type="caution">
    <text evidence="2">The sequence shown here is derived from an EMBL/GenBank/DDBJ whole genome shotgun (WGS) entry which is preliminary data.</text>
</comment>
<dbReference type="InterPro" id="IPR013096">
    <property type="entry name" value="Cupin_2"/>
</dbReference>